<feature type="compositionally biased region" description="Basic and acidic residues" evidence="1">
    <location>
        <begin position="75"/>
        <end position="86"/>
    </location>
</feature>
<evidence type="ECO:0000256" key="1">
    <source>
        <dbReference type="SAM" id="MobiDB-lite"/>
    </source>
</evidence>
<protein>
    <submittedName>
        <fullName evidence="2">Uncharacterized protein</fullName>
    </submittedName>
</protein>
<feature type="region of interest" description="Disordered" evidence="1">
    <location>
        <begin position="75"/>
        <end position="104"/>
    </location>
</feature>
<keyword evidence="3" id="KW-1185">Reference proteome</keyword>
<gene>
    <name evidence="2" type="ORF">Pma05_49620</name>
</gene>
<reference evidence="2 3" key="1">
    <citation type="submission" date="2021-01" db="EMBL/GenBank/DDBJ databases">
        <title>Whole genome shotgun sequence of Plantactinospora mayteni NBRC 109088.</title>
        <authorList>
            <person name="Komaki H."/>
            <person name="Tamura T."/>
        </authorList>
    </citation>
    <scope>NUCLEOTIDE SEQUENCE [LARGE SCALE GENOMIC DNA]</scope>
    <source>
        <strain evidence="2 3">NBRC 109088</strain>
    </source>
</reference>
<evidence type="ECO:0000313" key="2">
    <source>
        <dbReference type="EMBL" id="GIG98389.1"/>
    </source>
</evidence>
<organism evidence="2 3">
    <name type="scientific">Plantactinospora mayteni</name>
    <dbReference type="NCBI Taxonomy" id="566021"/>
    <lineage>
        <taxon>Bacteria</taxon>
        <taxon>Bacillati</taxon>
        <taxon>Actinomycetota</taxon>
        <taxon>Actinomycetes</taxon>
        <taxon>Micromonosporales</taxon>
        <taxon>Micromonosporaceae</taxon>
        <taxon>Plantactinospora</taxon>
    </lineage>
</organism>
<name>A0ABQ4EUW2_9ACTN</name>
<dbReference type="EMBL" id="BONX01000035">
    <property type="protein sequence ID" value="GIG98389.1"/>
    <property type="molecule type" value="Genomic_DNA"/>
</dbReference>
<dbReference type="Proteomes" id="UP000621500">
    <property type="component" value="Unassembled WGS sequence"/>
</dbReference>
<comment type="caution">
    <text evidence="2">The sequence shown here is derived from an EMBL/GenBank/DDBJ whole genome shotgun (WGS) entry which is preliminary data.</text>
</comment>
<accession>A0ABQ4EUW2</accession>
<proteinExistence type="predicted"/>
<evidence type="ECO:0000313" key="3">
    <source>
        <dbReference type="Proteomes" id="UP000621500"/>
    </source>
</evidence>
<sequence>MSAAVSVNVLADGVPIDCGGMADGLAGCYGAVPAVGIAAVAVLGGAALAGYTAFAVFFPQVLNALTGIPATTDSMGRRSDWADPRAHPQSPTRQPDSQLAGGDPVYHRPGATAIGYDESTIRNFDAVAPEPGYHDVVVHGERNGLFRPGVIGADGAGHPSNYTHPAQIAEAIRGNPHYGGGPVRLVSCHSGTVAPDAGVAPPAQQVADALGVTVMAPTDAVGVNRYGPVGQVPRIRNGGQWVTFYPGGGTDG</sequence>